<evidence type="ECO:0000256" key="5">
    <source>
        <dbReference type="ARBA" id="ARBA00023136"/>
    </source>
</evidence>
<feature type="transmembrane region" description="Helical" evidence="6">
    <location>
        <begin position="6"/>
        <end position="23"/>
    </location>
</feature>
<gene>
    <name evidence="8" type="ORF">DA73_0243790</name>
    <name evidence="7" type="ORF">DA73_0400026150</name>
</gene>
<evidence type="ECO:0000313" key="7">
    <source>
        <dbReference type="EMBL" id="KAF3888569.1"/>
    </source>
</evidence>
<evidence type="ECO:0000313" key="9">
    <source>
        <dbReference type="Proteomes" id="UP000029738"/>
    </source>
</evidence>
<dbReference type="STRING" id="1479485.DA73_0243790"/>
<evidence type="ECO:0000256" key="6">
    <source>
        <dbReference type="SAM" id="Phobius"/>
    </source>
</evidence>
<keyword evidence="5 6" id="KW-0472">Membrane</keyword>
<dbReference type="Gene3D" id="1.20.1260.100">
    <property type="entry name" value="TspO/MBR protein"/>
    <property type="match status" value="1"/>
</dbReference>
<dbReference type="Pfam" id="PF03073">
    <property type="entry name" value="TspO_MBR"/>
    <property type="match status" value="1"/>
</dbReference>
<comment type="subcellular location">
    <subcellularLocation>
        <location evidence="1">Membrane</location>
        <topology evidence="1">Multi-pass membrane protein</topology>
    </subcellularLocation>
</comment>
<dbReference type="EMBL" id="JHEG04000001">
    <property type="protein sequence ID" value="KAF3888569.1"/>
    <property type="molecule type" value="Genomic_DNA"/>
</dbReference>
<sequence>MIKSWMVIGGVAFLVALASNIITPNDVKWFKRLQRPRWLTFEAAIPVIWTVVFICGAWSAYIVWEKNPGTTKTWLLMVLYLLLEIVTVAYNPVMLRLRSLKAGTIVGGTGFIVGIILAITVLSVSGWAALLLVPYLLWSPIGTYTTGKMIQLNPKDA</sequence>
<dbReference type="CDD" id="cd15904">
    <property type="entry name" value="TSPO_MBR"/>
    <property type="match status" value="1"/>
</dbReference>
<dbReference type="InterPro" id="IPR038330">
    <property type="entry name" value="TspO/MBR-related_sf"/>
</dbReference>
<dbReference type="RefSeq" id="WP_038083653.1">
    <property type="nucleotide sequence ID" value="NZ_JHEG04000001.1"/>
</dbReference>
<keyword evidence="4 6" id="KW-1133">Transmembrane helix</keyword>
<dbReference type="InterPro" id="IPR004307">
    <property type="entry name" value="TspO_MBR"/>
</dbReference>
<comment type="similarity">
    <text evidence="2">Belongs to the TspO/BZRP family.</text>
</comment>
<organism evidence="8">
    <name type="scientific">Tolypothrix bouteillei VB521301</name>
    <dbReference type="NCBI Taxonomy" id="1479485"/>
    <lineage>
        <taxon>Bacteria</taxon>
        <taxon>Bacillati</taxon>
        <taxon>Cyanobacteriota</taxon>
        <taxon>Cyanophyceae</taxon>
        <taxon>Nostocales</taxon>
        <taxon>Tolypothrichaceae</taxon>
        <taxon>Tolypothrix</taxon>
    </lineage>
</organism>
<dbReference type="PIRSF" id="PIRSF005859">
    <property type="entry name" value="PBR"/>
    <property type="match status" value="1"/>
</dbReference>
<evidence type="ECO:0000256" key="1">
    <source>
        <dbReference type="ARBA" id="ARBA00004141"/>
    </source>
</evidence>
<dbReference type="GO" id="GO:0016020">
    <property type="term" value="C:membrane"/>
    <property type="evidence" value="ECO:0007669"/>
    <property type="project" value="UniProtKB-SubCell"/>
</dbReference>
<reference evidence="7" key="2">
    <citation type="submission" date="2019-11" db="EMBL/GenBank/DDBJ databases">
        <title>Improved Assembly of Tolypothrix boutellei genome.</title>
        <authorList>
            <person name="Sarangi A.N."/>
            <person name="Mukherjee M."/>
            <person name="Ghosh S."/>
            <person name="Singh D."/>
            <person name="Das A."/>
            <person name="Kant S."/>
            <person name="Prusty A."/>
            <person name="Tripathy S."/>
        </authorList>
    </citation>
    <scope>NUCLEOTIDE SEQUENCE</scope>
    <source>
        <strain evidence="7">VB521301</strain>
    </source>
</reference>
<dbReference type="PANTHER" id="PTHR10057">
    <property type="entry name" value="PERIPHERAL-TYPE BENZODIAZEPINE RECEPTOR"/>
    <property type="match status" value="1"/>
</dbReference>
<protein>
    <submittedName>
        <fullName evidence="7">TspO/MBR family protein</fullName>
    </submittedName>
    <submittedName>
        <fullName evidence="8">TspO/MBR-like protein</fullName>
    </submittedName>
</protein>
<keyword evidence="9" id="KW-1185">Reference proteome</keyword>
<name>A0A0C1N5Y7_9CYAN</name>
<feature type="transmembrane region" description="Helical" evidence="6">
    <location>
        <begin position="105"/>
        <end position="138"/>
    </location>
</feature>
<dbReference type="PANTHER" id="PTHR10057:SF0">
    <property type="entry name" value="TRANSLOCATOR PROTEIN"/>
    <property type="match status" value="1"/>
</dbReference>
<evidence type="ECO:0000256" key="3">
    <source>
        <dbReference type="ARBA" id="ARBA00022692"/>
    </source>
</evidence>
<dbReference type="Proteomes" id="UP000029738">
    <property type="component" value="Unassembled WGS sequence"/>
</dbReference>
<dbReference type="GO" id="GO:0033013">
    <property type="term" value="P:tetrapyrrole metabolic process"/>
    <property type="evidence" value="ECO:0007669"/>
    <property type="project" value="UniProtKB-ARBA"/>
</dbReference>
<dbReference type="OrthoDB" id="529996at2"/>
<comment type="caution">
    <text evidence="8">The sequence shown here is derived from an EMBL/GenBank/DDBJ whole genome shotgun (WGS) entry which is preliminary data.</text>
</comment>
<feature type="transmembrane region" description="Helical" evidence="6">
    <location>
        <begin position="74"/>
        <end position="93"/>
    </location>
</feature>
<accession>A0A0C1N5Y7</accession>
<feature type="transmembrane region" description="Helical" evidence="6">
    <location>
        <begin position="43"/>
        <end position="62"/>
    </location>
</feature>
<dbReference type="AlphaFoldDB" id="A0A0C1N5Y7"/>
<evidence type="ECO:0000256" key="4">
    <source>
        <dbReference type="ARBA" id="ARBA00022989"/>
    </source>
</evidence>
<dbReference type="EMBL" id="JHEG02000059">
    <property type="protein sequence ID" value="KIE07896.1"/>
    <property type="molecule type" value="Genomic_DNA"/>
</dbReference>
<keyword evidence="3 6" id="KW-0812">Transmembrane</keyword>
<reference evidence="8" key="1">
    <citation type="journal article" date="2015" name="Genome Announc.">
        <title>Draft Genome Sequence of Tolypothrix boutellei Strain VB521301.</title>
        <authorList>
            <person name="Chandrababunaidu M.M."/>
            <person name="Singh D."/>
            <person name="Sen D."/>
            <person name="Bhan S."/>
            <person name="Das S."/>
            <person name="Gupta A."/>
            <person name="Adhikary S.P."/>
            <person name="Tripathy S."/>
        </authorList>
    </citation>
    <scope>NUCLEOTIDE SEQUENCE</scope>
    <source>
        <strain evidence="8">VB521301</strain>
    </source>
</reference>
<evidence type="ECO:0000256" key="2">
    <source>
        <dbReference type="ARBA" id="ARBA00007524"/>
    </source>
</evidence>
<evidence type="ECO:0000313" key="8">
    <source>
        <dbReference type="EMBL" id="KIE07896.1"/>
    </source>
</evidence>
<proteinExistence type="inferred from homology"/>